<protein>
    <recommendedName>
        <fullName evidence="2">N-acetyltransferase domain-containing protein</fullName>
    </recommendedName>
</protein>
<dbReference type="SUPFAM" id="SSF55729">
    <property type="entry name" value="Acyl-CoA N-acyltransferases (Nat)"/>
    <property type="match status" value="1"/>
</dbReference>
<comment type="caution">
    <text evidence="3">The sequence shown here is derived from an EMBL/GenBank/DDBJ whole genome shotgun (WGS) entry which is preliminary data.</text>
</comment>
<accession>A0A830HCM4</accession>
<dbReference type="Gene3D" id="3.40.630.30">
    <property type="match status" value="1"/>
</dbReference>
<dbReference type="Proteomes" id="UP000660262">
    <property type="component" value="Unassembled WGS sequence"/>
</dbReference>
<dbReference type="PANTHER" id="PTHR47876">
    <property type="entry name" value="OS08G0260000 PROTEIN"/>
    <property type="match status" value="1"/>
</dbReference>
<sequence length="291" mass="31694">MPMHTPCRCKATPHNHHAAPAPHPHHVQSKLAKRCGLATAAAATQTTETNRLEEFEGPSSTPTWAADHVALCDLPDVRVCVADDIPTQRAAALLRAHCFTVFPEGRSPTAMSARIRTRAEVEWTAIENKYKGTDIIFRGVPVTPINVDVPYVEGVVGDELDARYARIPPHDSTEPERVVVGTLDLNVGALPAEALRPKQANAPGTRAGYLSNVCVAPSARRKGVAKLLIESAASLAREKGLAPVYVHVVATNEPARVLYESMGFVFEAEETQEEARTRGKERRLLLRRDTP</sequence>
<dbReference type="EMBL" id="BNJQ01000004">
    <property type="protein sequence ID" value="GHP02837.1"/>
    <property type="molecule type" value="Genomic_DNA"/>
</dbReference>
<keyword evidence="4" id="KW-1185">Reference proteome</keyword>
<dbReference type="Pfam" id="PF00583">
    <property type="entry name" value="Acetyltransf_1"/>
    <property type="match status" value="1"/>
</dbReference>
<evidence type="ECO:0000313" key="4">
    <source>
        <dbReference type="Proteomes" id="UP000660262"/>
    </source>
</evidence>
<organism evidence="3 4">
    <name type="scientific">Pycnococcus provasolii</name>
    <dbReference type="NCBI Taxonomy" id="41880"/>
    <lineage>
        <taxon>Eukaryota</taxon>
        <taxon>Viridiplantae</taxon>
        <taxon>Chlorophyta</taxon>
        <taxon>Pseudoscourfieldiophyceae</taxon>
        <taxon>Pseudoscourfieldiales</taxon>
        <taxon>Pycnococcaceae</taxon>
        <taxon>Pycnococcus</taxon>
    </lineage>
</organism>
<dbReference type="InterPro" id="IPR016181">
    <property type="entry name" value="Acyl_CoA_acyltransferase"/>
</dbReference>
<feature type="compositionally biased region" description="Basic residues" evidence="1">
    <location>
        <begin position="11"/>
        <end position="25"/>
    </location>
</feature>
<dbReference type="GO" id="GO:0016747">
    <property type="term" value="F:acyltransferase activity, transferring groups other than amino-acyl groups"/>
    <property type="evidence" value="ECO:0007669"/>
    <property type="project" value="InterPro"/>
</dbReference>
<dbReference type="AlphaFoldDB" id="A0A830HCM4"/>
<dbReference type="InterPro" id="IPR000182">
    <property type="entry name" value="GNAT_dom"/>
</dbReference>
<feature type="region of interest" description="Disordered" evidence="1">
    <location>
        <begin position="1"/>
        <end position="25"/>
    </location>
</feature>
<gene>
    <name evidence="3" type="ORF">PPROV_000159200</name>
</gene>
<dbReference type="PROSITE" id="PS51186">
    <property type="entry name" value="GNAT"/>
    <property type="match status" value="1"/>
</dbReference>
<evidence type="ECO:0000259" key="2">
    <source>
        <dbReference type="PROSITE" id="PS51186"/>
    </source>
</evidence>
<name>A0A830HCM4_9CHLO</name>
<proteinExistence type="predicted"/>
<dbReference type="PANTHER" id="PTHR47876:SF3">
    <property type="entry name" value="PHYTOCHROME 1"/>
    <property type="match status" value="1"/>
</dbReference>
<reference evidence="3" key="1">
    <citation type="submission" date="2020-10" db="EMBL/GenBank/DDBJ databases">
        <title>Unveiling of a novel bifunctional photoreceptor, Dualchrome1, isolated from a cosmopolitan green alga.</title>
        <authorList>
            <person name="Suzuki S."/>
            <person name="Kawachi M."/>
        </authorList>
    </citation>
    <scope>NUCLEOTIDE SEQUENCE</scope>
    <source>
        <strain evidence="3">NIES 2893</strain>
    </source>
</reference>
<evidence type="ECO:0000256" key="1">
    <source>
        <dbReference type="SAM" id="MobiDB-lite"/>
    </source>
</evidence>
<dbReference type="OrthoDB" id="41532at2759"/>
<feature type="domain" description="N-acetyltransferase" evidence="2">
    <location>
        <begin position="140"/>
        <end position="291"/>
    </location>
</feature>
<dbReference type="CDD" id="cd04301">
    <property type="entry name" value="NAT_SF"/>
    <property type="match status" value="1"/>
</dbReference>
<evidence type="ECO:0000313" key="3">
    <source>
        <dbReference type="EMBL" id="GHP02837.1"/>
    </source>
</evidence>